<dbReference type="PRINTS" id="PR00455">
    <property type="entry name" value="HTHTETR"/>
</dbReference>
<dbReference type="InterPro" id="IPR036271">
    <property type="entry name" value="Tet_transcr_reg_TetR-rel_C_sf"/>
</dbReference>
<evidence type="ECO:0000313" key="6">
    <source>
        <dbReference type="EMBL" id="SDF44244.1"/>
    </source>
</evidence>
<dbReference type="Proteomes" id="UP000199415">
    <property type="component" value="Unassembled WGS sequence"/>
</dbReference>
<evidence type="ECO:0000256" key="4">
    <source>
        <dbReference type="PROSITE-ProRule" id="PRU00335"/>
    </source>
</evidence>
<name>A0A1G7L4H9_9PROT</name>
<proteinExistence type="predicted"/>
<feature type="domain" description="HTH tetR-type" evidence="5">
    <location>
        <begin position="6"/>
        <end position="66"/>
    </location>
</feature>
<dbReference type="SUPFAM" id="SSF46689">
    <property type="entry name" value="Homeodomain-like"/>
    <property type="match status" value="1"/>
</dbReference>
<protein>
    <submittedName>
        <fullName evidence="6">Transcriptional regulator, TetR family</fullName>
    </submittedName>
</protein>
<dbReference type="PROSITE" id="PS50977">
    <property type="entry name" value="HTH_TETR_2"/>
    <property type="match status" value="1"/>
</dbReference>
<dbReference type="SUPFAM" id="SSF48498">
    <property type="entry name" value="Tetracyclin repressor-like, C-terminal domain"/>
    <property type="match status" value="1"/>
</dbReference>
<dbReference type="PANTHER" id="PTHR47506:SF1">
    <property type="entry name" value="HTH-TYPE TRANSCRIPTIONAL REGULATOR YJDC"/>
    <property type="match status" value="1"/>
</dbReference>
<dbReference type="Gene3D" id="1.10.357.10">
    <property type="entry name" value="Tetracycline Repressor, domain 2"/>
    <property type="match status" value="1"/>
</dbReference>
<organism evidence="6 7">
    <name type="scientific">Limimonas halophila</name>
    <dbReference type="NCBI Taxonomy" id="1082479"/>
    <lineage>
        <taxon>Bacteria</taxon>
        <taxon>Pseudomonadati</taxon>
        <taxon>Pseudomonadota</taxon>
        <taxon>Alphaproteobacteria</taxon>
        <taxon>Rhodospirillales</taxon>
        <taxon>Rhodovibrionaceae</taxon>
        <taxon>Limimonas</taxon>
    </lineage>
</organism>
<keyword evidence="1" id="KW-0805">Transcription regulation</keyword>
<dbReference type="Gene3D" id="1.10.10.60">
    <property type="entry name" value="Homeodomain-like"/>
    <property type="match status" value="1"/>
</dbReference>
<dbReference type="Pfam" id="PF00440">
    <property type="entry name" value="TetR_N"/>
    <property type="match status" value="1"/>
</dbReference>
<accession>A0A1G7L4H9</accession>
<evidence type="ECO:0000256" key="3">
    <source>
        <dbReference type="ARBA" id="ARBA00023163"/>
    </source>
</evidence>
<evidence type="ECO:0000256" key="1">
    <source>
        <dbReference type="ARBA" id="ARBA00023015"/>
    </source>
</evidence>
<dbReference type="STRING" id="1082479.SAMN05216241_101108"/>
<keyword evidence="3" id="KW-0804">Transcription</keyword>
<dbReference type="InterPro" id="IPR011075">
    <property type="entry name" value="TetR_C"/>
</dbReference>
<dbReference type="EMBL" id="FNCE01000001">
    <property type="protein sequence ID" value="SDF44244.1"/>
    <property type="molecule type" value="Genomic_DNA"/>
</dbReference>
<dbReference type="RefSeq" id="WP_090018173.1">
    <property type="nucleotide sequence ID" value="NZ_FNCE01000001.1"/>
</dbReference>
<reference evidence="6 7" key="1">
    <citation type="submission" date="2016-10" db="EMBL/GenBank/DDBJ databases">
        <authorList>
            <person name="de Groot N.N."/>
        </authorList>
    </citation>
    <scope>NUCLEOTIDE SEQUENCE [LARGE SCALE GENOMIC DNA]</scope>
    <source>
        <strain evidence="6 7">DSM 25584</strain>
    </source>
</reference>
<feature type="DNA-binding region" description="H-T-H motif" evidence="4">
    <location>
        <begin position="29"/>
        <end position="48"/>
    </location>
</feature>
<keyword evidence="2 4" id="KW-0238">DNA-binding</keyword>
<dbReference type="OrthoDB" id="9795242at2"/>
<dbReference type="InterPro" id="IPR001647">
    <property type="entry name" value="HTH_TetR"/>
</dbReference>
<keyword evidence="7" id="KW-1185">Reference proteome</keyword>
<dbReference type="Pfam" id="PF16925">
    <property type="entry name" value="TetR_C_13"/>
    <property type="match status" value="1"/>
</dbReference>
<dbReference type="AlphaFoldDB" id="A0A1G7L4H9"/>
<evidence type="ECO:0000259" key="5">
    <source>
        <dbReference type="PROSITE" id="PS50977"/>
    </source>
</evidence>
<evidence type="ECO:0000313" key="7">
    <source>
        <dbReference type="Proteomes" id="UP000199415"/>
    </source>
</evidence>
<dbReference type="GO" id="GO:0003677">
    <property type="term" value="F:DNA binding"/>
    <property type="evidence" value="ECO:0007669"/>
    <property type="project" value="UniProtKB-UniRule"/>
</dbReference>
<evidence type="ECO:0000256" key="2">
    <source>
        <dbReference type="ARBA" id="ARBA00023125"/>
    </source>
</evidence>
<dbReference type="InterPro" id="IPR009057">
    <property type="entry name" value="Homeodomain-like_sf"/>
</dbReference>
<gene>
    <name evidence="6" type="ORF">SAMN05216241_101108</name>
</gene>
<sequence length="193" mass="21532">MPWNKRFDQQEVLERALDTFWAQGYTATSIQDLVDRMGINRASLYDTFGDKQDLFLAALRAYDENHRAAWLRELDALGSPLEALRRVFHDWVDAVEQERTPSGCFMVNTSLERAPHDEAVREHVARAQQALADFFGRKIDEAQRAGEVPVEMNADAAASSMLATFMGMLVMARSGADPEALRGTAEGAIARLG</sequence>
<dbReference type="PANTHER" id="PTHR47506">
    <property type="entry name" value="TRANSCRIPTIONAL REGULATORY PROTEIN"/>
    <property type="match status" value="1"/>
</dbReference>